<keyword evidence="2" id="KW-1185">Reference proteome</keyword>
<accession>A0AAV5STI6</accession>
<proteinExistence type="predicted"/>
<comment type="caution">
    <text evidence="1">The sequence shown here is derived from an EMBL/GenBank/DDBJ whole genome shotgun (WGS) entry which is preliminary data.</text>
</comment>
<dbReference type="EMBL" id="BTSX01000002">
    <property type="protein sequence ID" value="GMS85403.1"/>
    <property type="molecule type" value="Genomic_DNA"/>
</dbReference>
<evidence type="ECO:0008006" key="3">
    <source>
        <dbReference type="Google" id="ProtNLM"/>
    </source>
</evidence>
<reference evidence="1" key="1">
    <citation type="submission" date="2023-10" db="EMBL/GenBank/DDBJ databases">
        <title>Genome assembly of Pristionchus species.</title>
        <authorList>
            <person name="Yoshida K."/>
            <person name="Sommer R.J."/>
        </authorList>
    </citation>
    <scope>NUCLEOTIDE SEQUENCE</scope>
    <source>
        <strain evidence="1">RS0144</strain>
    </source>
</reference>
<evidence type="ECO:0000313" key="2">
    <source>
        <dbReference type="Proteomes" id="UP001432027"/>
    </source>
</evidence>
<feature type="non-terminal residue" evidence="1">
    <location>
        <position position="1"/>
    </location>
</feature>
<evidence type="ECO:0000313" key="1">
    <source>
        <dbReference type="EMBL" id="GMS85403.1"/>
    </source>
</evidence>
<dbReference type="AlphaFoldDB" id="A0AAV5STI6"/>
<name>A0AAV5STI6_9BILA</name>
<gene>
    <name evidence="1" type="ORF">PENTCL1PPCAC_7578</name>
</gene>
<sequence length="225" mass="24940">KRLSARERVHIRVTQGAEEGDEEGEEYGIDRSILLGSTTVLSDRHAKRLETAGLGVHVRECVVVLHQRGDRREHLHVRVRLHHSVVGLALTVEALDREVVDLACGAHVADLELDRDGNVDARRLVVVHEELARRQLLLDGSLRAHADVVAGRLVAIETRQGHRRCRRNRGGTARAAVVEHALVPSQLLGRIEDDRIDLGRGLVSLGARFVRRGAARQHVLRRGGS</sequence>
<protein>
    <recommendedName>
        <fullName evidence="3">Ribosomal protein</fullName>
    </recommendedName>
</protein>
<organism evidence="1 2">
    <name type="scientific">Pristionchus entomophagus</name>
    <dbReference type="NCBI Taxonomy" id="358040"/>
    <lineage>
        <taxon>Eukaryota</taxon>
        <taxon>Metazoa</taxon>
        <taxon>Ecdysozoa</taxon>
        <taxon>Nematoda</taxon>
        <taxon>Chromadorea</taxon>
        <taxon>Rhabditida</taxon>
        <taxon>Rhabditina</taxon>
        <taxon>Diplogasteromorpha</taxon>
        <taxon>Diplogasteroidea</taxon>
        <taxon>Neodiplogasteridae</taxon>
        <taxon>Pristionchus</taxon>
    </lineage>
</organism>
<dbReference type="Proteomes" id="UP001432027">
    <property type="component" value="Unassembled WGS sequence"/>
</dbReference>